<dbReference type="Gene3D" id="3.40.630.30">
    <property type="match status" value="1"/>
</dbReference>
<feature type="domain" description="N-acetyltransferase" evidence="4">
    <location>
        <begin position="3"/>
        <end position="159"/>
    </location>
</feature>
<reference evidence="5" key="2">
    <citation type="submission" date="2020-09" db="EMBL/GenBank/DDBJ databases">
        <authorList>
            <person name="Sun Q."/>
            <person name="Zhou Y."/>
        </authorList>
    </citation>
    <scope>NUCLEOTIDE SEQUENCE</scope>
    <source>
        <strain evidence="5">CGMCC 1.15763</strain>
    </source>
</reference>
<keyword evidence="2" id="KW-0808">Transferase</keyword>
<evidence type="ECO:0000256" key="1">
    <source>
        <dbReference type="ARBA" id="ARBA00008694"/>
    </source>
</evidence>
<evidence type="ECO:0000256" key="2">
    <source>
        <dbReference type="ARBA" id="ARBA00022679"/>
    </source>
</evidence>
<keyword evidence="6" id="KW-1185">Reference proteome</keyword>
<sequence length="160" mass="18358">MSFIIREGQIADMPSVMKLIHELAVFEKLPNEVELTAEDLIRDGFSDQPKFKTFVAVENDTIIGATLFYERYSTWKGRIFHLEDLIVTKEKRGTGVGMALYKAVLQHAFDHKAKRVSWDVLSWNSPAKDFYKSTGADILEDWQVVHMTEDNLSAFLTKNN</sequence>
<dbReference type="FunFam" id="3.40.630.30:FF:000064">
    <property type="entry name" value="GNAT family acetyltransferase"/>
    <property type="match status" value="1"/>
</dbReference>
<dbReference type="CDD" id="cd04301">
    <property type="entry name" value="NAT_SF"/>
    <property type="match status" value="1"/>
</dbReference>
<keyword evidence="3" id="KW-0012">Acyltransferase</keyword>
<dbReference type="InterPro" id="IPR000182">
    <property type="entry name" value="GNAT_dom"/>
</dbReference>
<evidence type="ECO:0000313" key="6">
    <source>
        <dbReference type="Proteomes" id="UP000633278"/>
    </source>
</evidence>
<dbReference type="EMBL" id="BMJW01000001">
    <property type="protein sequence ID" value="GGG92684.1"/>
    <property type="molecule type" value="Genomic_DNA"/>
</dbReference>
<dbReference type="GO" id="GO:0008080">
    <property type="term" value="F:N-acetyltransferase activity"/>
    <property type="evidence" value="ECO:0007669"/>
    <property type="project" value="UniProtKB-ARBA"/>
</dbReference>
<dbReference type="PROSITE" id="PS51186">
    <property type="entry name" value="GNAT"/>
    <property type="match status" value="1"/>
</dbReference>
<gene>
    <name evidence="5" type="ORF">GCM10011416_07040</name>
</gene>
<evidence type="ECO:0000259" key="4">
    <source>
        <dbReference type="PROSITE" id="PS51186"/>
    </source>
</evidence>
<name>A0A917HWT7_9FLAO</name>
<accession>A0A917HWT7</accession>
<dbReference type="InterPro" id="IPR051016">
    <property type="entry name" value="Diverse_Substrate_AcTransf"/>
</dbReference>
<dbReference type="InterPro" id="IPR016181">
    <property type="entry name" value="Acyl_CoA_acyltransferase"/>
</dbReference>
<organism evidence="5 6">
    <name type="scientific">Polaribacter pacificus</name>
    <dbReference type="NCBI Taxonomy" id="1775173"/>
    <lineage>
        <taxon>Bacteria</taxon>
        <taxon>Pseudomonadati</taxon>
        <taxon>Bacteroidota</taxon>
        <taxon>Flavobacteriia</taxon>
        <taxon>Flavobacteriales</taxon>
        <taxon>Flavobacteriaceae</taxon>
    </lineage>
</organism>
<dbReference type="PANTHER" id="PTHR10545">
    <property type="entry name" value="DIAMINE N-ACETYLTRANSFERASE"/>
    <property type="match status" value="1"/>
</dbReference>
<dbReference type="AlphaFoldDB" id="A0A917HWT7"/>
<evidence type="ECO:0000313" key="5">
    <source>
        <dbReference type="EMBL" id="GGG92684.1"/>
    </source>
</evidence>
<dbReference type="RefSeq" id="WP_188597885.1">
    <property type="nucleotide sequence ID" value="NZ_BMJW01000001.1"/>
</dbReference>
<dbReference type="Proteomes" id="UP000633278">
    <property type="component" value="Unassembled WGS sequence"/>
</dbReference>
<proteinExistence type="inferred from homology"/>
<dbReference type="SUPFAM" id="SSF55729">
    <property type="entry name" value="Acyl-CoA N-acyltransferases (Nat)"/>
    <property type="match status" value="1"/>
</dbReference>
<comment type="similarity">
    <text evidence="1">Belongs to the acetyltransferase family.</text>
</comment>
<comment type="caution">
    <text evidence="5">The sequence shown here is derived from an EMBL/GenBank/DDBJ whole genome shotgun (WGS) entry which is preliminary data.</text>
</comment>
<reference evidence="5" key="1">
    <citation type="journal article" date="2014" name="Int. J. Syst. Evol. Microbiol.">
        <title>Complete genome sequence of Corynebacterium casei LMG S-19264T (=DSM 44701T), isolated from a smear-ripened cheese.</title>
        <authorList>
            <consortium name="US DOE Joint Genome Institute (JGI-PGF)"/>
            <person name="Walter F."/>
            <person name="Albersmeier A."/>
            <person name="Kalinowski J."/>
            <person name="Ruckert C."/>
        </authorList>
    </citation>
    <scope>NUCLEOTIDE SEQUENCE</scope>
    <source>
        <strain evidence="5">CGMCC 1.15763</strain>
    </source>
</reference>
<evidence type="ECO:0000256" key="3">
    <source>
        <dbReference type="ARBA" id="ARBA00023315"/>
    </source>
</evidence>
<dbReference type="PANTHER" id="PTHR10545:SF29">
    <property type="entry name" value="GH14572P-RELATED"/>
    <property type="match status" value="1"/>
</dbReference>
<dbReference type="Pfam" id="PF00583">
    <property type="entry name" value="Acetyltransf_1"/>
    <property type="match status" value="1"/>
</dbReference>
<protein>
    <submittedName>
        <fullName evidence="5">N-acetyltransferase</fullName>
    </submittedName>
</protein>